<evidence type="ECO:0008006" key="3">
    <source>
        <dbReference type="Google" id="ProtNLM"/>
    </source>
</evidence>
<accession>A0A6A4HIC3</accession>
<organism evidence="1 2">
    <name type="scientific">Gymnopus androsaceus JB14</name>
    <dbReference type="NCBI Taxonomy" id="1447944"/>
    <lineage>
        <taxon>Eukaryota</taxon>
        <taxon>Fungi</taxon>
        <taxon>Dikarya</taxon>
        <taxon>Basidiomycota</taxon>
        <taxon>Agaricomycotina</taxon>
        <taxon>Agaricomycetes</taxon>
        <taxon>Agaricomycetidae</taxon>
        <taxon>Agaricales</taxon>
        <taxon>Marasmiineae</taxon>
        <taxon>Omphalotaceae</taxon>
        <taxon>Gymnopus</taxon>
    </lineage>
</organism>
<keyword evidence="2" id="KW-1185">Reference proteome</keyword>
<proteinExistence type="predicted"/>
<sequence>FNLPASSSEVEHIDAFLSEVPDTLAAYDNAIAEIDHLLLSLENARDALQRRRDSAQSFISSPIRRLPPEVLDEIFTICCQTEGTEESRFWPALELSWVCSFWRTFVHSRPNLWSTLRI</sequence>
<evidence type="ECO:0000313" key="1">
    <source>
        <dbReference type="EMBL" id="KAE9397248.1"/>
    </source>
</evidence>
<feature type="non-terminal residue" evidence="1">
    <location>
        <position position="118"/>
    </location>
</feature>
<reference evidence="1" key="1">
    <citation type="journal article" date="2019" name="Environ. Microbiol.">
        <title>Fungal ecological strategies reflected in gene transcription - a case study of two litter decomposers.</title>
        <authorList>
            <person name="Barbi F."/>
            <person name="Kohler A."/>
            <person name="Barry K."/>
            <person name="Baskaran P."/>
            <person name="Daum C."/>
            <person name="Fauchery L."/>
            <person name="Ihrmark K."/>
            <person name="Kuo A."/>
            <person name="LaButti K."/>
            <person name="Lipzen A."/>
            <person name="Morin E."/>
            <person name="Grigoriev I.V."/>
            <person name="Henrissat B."/>
            <person name="Lindahl B."/>
            <person name="Martin F."/>
        </authorList>
    </citation>
    <scope>NUCLEOTIDE SEQUENCE</scope>
    <source>
        <strain evidence="1">JB14</strain>
    </source>
</reference>
<dbReference type="Proteomes" id="UP000799118">
    <property type="component" value="Unassembled WGS sequence"/>
</dbReference>
<dbReference type="AlphaFoldDB" id="A0A6A4HIC3"/>
<protein>
    <recommendedName>
        <fullName evidence="3">F-box domain-containing protein</fullName>
    </recommendedName>
</protein>
<gene>
    <name evidence="1" type="ORF">BT96DRAFT_798682</name>
</gene>
<name>A0A6A4HIC3_9AGAR</name>
<feature type="non-terminal residue" evidence="1">
    <location>
        <position position="1"/>
    </location>
</feature>
<evidence type="ECO:0000313" key="2">
    <source>
        <dbReference type="Proteomes" id="UP000799118"/>
    </source>
</evidence>
<dbReference type="OrthoDB" id="2910058at2759"/>
<dbReference type="EMBL" id="ML769500">
    <property type="protein sequence ID" value="KAE9397248.1"/>
    <property type="molecule type" value="Genomic_DNA"/>
</dbReference>